<dbReference type="InterPro" id="IPR011576">
    <property type="entry name" value="Pyridox_Oxase_N"/>
</dbReference>
<dbReference type="AlphaFoldDB" id="A0AAE6YZC4"/>
<dbReference type="Proteomes" id="UP000500801">
    <property type="component" value="Chromosome"/>
</dbReference>
<accession>A0AAE6YZC4</accession>
<proteinExistence type="predicted"/>
<organism evidence="2 3">
    <name type="scientific">Dickeya zeae</name>
    <dbReference type="NCBI Taxonomy" id="204042"/>
    <lineage>
        <taxon>Bacteria</taxon>
        <taxon>Pseudomonadati</taxon>
        <taxon>Pseudomonadota</taxon>
        <taxon>Gammaproteobacteria</taxon>
        <taxon>Enterobacterales</taxon>
        <taxon>Pectobacteriaceae</taxon>
        <taxon>Dickeya</taxon>
    </lineage>
</organism>
<gene>
    <name evidence="2" type="ORF">DWG24_09665</name>
</gene>
<feature type="domain" description="Pyridoxamine 5'-phosphate oxidase N-terminal" evidence="1">
    <location>
        <begin position="159"/>
        <end position="262"/>
    </location>
</feature>
<dbReference type="SUPFAM" id="SSF50475">
    <property type="entry name" value="FMN-binding split barrel"/>
    <property type="match status" value="1"/>
</dbReference>
<dbReference type="EMBL" id="CP033622">
    <property type="protein sequence ID" value="QIZ51017.1"/>
    <property type="molecule type" value="Genomic_DNA"/>
</dbReference>
<dbReference type="InterPro" id="IPR012349">
    <property type="entry name" value="Split_barrel_FMN-bd"/>
</dbReference>
<evidence type="ECO:0000313" key="3">
    <source>
        <dbReference type="Proteomes" id="UP000500801"/>
    </source>
</evidence>
<dbReference type="PANTHER" id="PTHR42815">
    <property type="entry name" value="FAD-BINDING, PUTATIVE (AFU_ORTHOLOGUE AFUA_6G07600)-RELATED"/>
    <property type="match status" value="1"/>
</dbReference>
<dbReference type="Gene3D" id="2.30.110.10">
    <property type="entry name" value="Electron Transport, Fmn-binding Protein, Chain A"/>
    <property type="match status" value="1"/>
</dbReference>
<protein>
    <submittedName>
        <fullName evidence="2">Pyridoxamine 5'-phosphate oxidase</fullName>
    </submittedName>
</protein>
<evidence type="ECO:0000259" key="1">
    <source>
        <dbReference type="Pfam" id="PF01243"/>
    </source>
</evidence>
<name>A0AAE6YZC4_9GAMM</name>
<dbReference type="PANTHER" id="PTHR42815:SF2">
    <property type="entry name" value="FAD-BINDING, PUTATIVE (AFU_ORTHOLOGUE AFUA_6G07600)-RELATED"/>
    <property type="match status" value="1"/>
</dbReference>
<dbReference type="Pfam" id="PF01243">
    <property type="entry name" value="PNPOx_N"/>
    <property type="match status" value="1"/>
</dbReference>
<sequence>MMSFHPDERRAQQHAGFSVSSAAIRDAMPIQHQQFFAGLRLFFIATRARDGWPVATVLSGTPGFLSTPDARQLLIGSMPTESDPLTSALHVGGLIGGLGIDFMTRRRNRVNGVIDALDAKGIRLAVRESFGNCPQYIRQRCLMPLVGTETTCRVHDGVDDDVRRILQRADTAFVASYGWNGMDISHRGGPAGFIRYRDGRLWIPDFRGNRYMNTLGNLLAEPRATLLILDWVSGDLLQIQGDAAIHWQQHDEANEGERAERYWSLRPYRVWRLGPLLSVCGPDNS</sequence>
<evidence type="ECO:0000313" key="2">
    <source>
        <dbReference type="EMBL" id="QIZ51017.1"/>
    </source>
</evidence>
<dbReference type="RefSeq" id="WP_168362367.1">
    <property type="nucleotide sequence ID" value="NZ_CP033622.1"/>
</dbReference>
<reference evidence="2 3" key="1">
    <citation type="submission" date="2018-11" db="EMBL/GenBank/DDBJ databases">
        <title>Complete genome sequence of Dickeya zeae strain CE1 infecting Canna edulis Ker-Gawl. in China.</title>
        <authorList>
            <person name="Zhang J."/>
            <person name="Lin B."/>
            <person name="Shen H."/>
            <person name="Jiang S."/>
            <person name="Pu X."/>
            <person name="Sun D."/>
        </authorList>
    </citation>
    <scope>NUCLEOTIDE SEQUENCE [LARGE SCALE GENOMIC DNA]</scope>
    <source>
        <strain evidence="2 3">CE1</strain>
    </source>
</reference>